<dbReference type="PANTHER" id="PTHR43037">
    <property type="entry name" value="UNNAMED PRODUCT-RELATED"/>
    <property type="match status" value="1"/>
</dbReference>
<dbReference type="GO" id="GO:0016787">
    <property type="term" value="F:hydrolase activity"/>
    <property type="evidence" value="ECO:0007669"/>
    <property type="project" value="InterPro"/>
</dbReference>
<dbReference type="Pfam" id="PF02230">
    <property type="entry name" value="Abhydrolase_2"/>
    <property type="match status" value="1"/>
</dbReference>
<organism evidence="4">
    <name type="scientific">uncultured Dysgonomonas sp</name>
    <dbReference type="NCBI Taxonomy" id="206096"/>
    <lineage>
        <taxon>Bacteria</taxon>
        <taxon>Pseudomonadati</taxon>
        <taxon>Bacteroidota</taxon>
        <taxon>Bacteroidia</taxon>
        <taxon>Bacteroidales</taxon>
        <taxon>Dysgonomonadaceae</taxon>
        <taxon>Dysgonomonas</taxon>
        <taxon>environmental samples</taxon>
    </lineage>
</organism>
<gene>
    <name evidence="4" type="ORF">KL86DYS2_11335</name>
</gene>
<dbReference type="InterPro" id="IPR029058">
    <property type="entry name" value="AB_hydrolase_fold"/>
</dbReference>
<protein>
    <recommendedName>
        <fullName evidence="3">Phospholipase/carboxylesterase/thioesterase domain-containing protein</fullName>
    </recommendedName>
</protein>
<dbReference type="RefSeq" id="WP_296948484.1">
    <property type="nucleotide sequence ID" value="NZ_LT599021.1"/>
</dbReference>
<dbReference type="EMBL" id="FLUL01000001">
    <property type="protein sequence ID" value="SBV97792.1"/>
    <property type="molecule type" value="Genomic_DNA"/>
</dbReference>
<dbReference type="AlphaFoldDB" id="A0A212JEE6"/>
<evidence type="ECO:0000313" key="4">
    <source>
        <dbReference type="EMBL" id="SBV97792.1"/>
    </source>
</evidence>
<evidence type="ECO:0000256" key="1">
    <source>
        <dbReference type="ARBA" id="ARBA00022729"/>
    </source>
</evidence>
<dbReference type="Gene3D" id="3.40.50.1820">
    <property type="entry name" value="alpha/beta hydrolase"/>
    <property type="match status" value="1"/>
</dbReference>
<proteinExistence type="predicted"/>
<dbReference type="InterPro" id="IPR003140">
    <property type="entry name" value="PLipase/COase/thioEstase"/>
</dbReference>
<name>A0A212JEE6_9BACT</name>
<evidence type="ECO:0000256" key="2">
    <source>
        <dbReference type="SAM" id="SignalP"/>
    </source>
</evidence>
<dbReference type="PANTHER" id="PTHR43037:SF1">
    <property type="entry name" value="BLL1128 PROTEIN"/>
    <property type="match status" value="1"/>
</dbReference>
<feature type="chain" id="PRO_5012871807" description="Phospholipase/carboxylesterase/thioesterase domain-containing protein" evidence="2">
    <location>
        <begin position="20"/>
        <end position="254"/>
    </location>
</feature>
<keyword evidence="1 2" id="KW-0732">Signal</keyword>
<dbReference type="InterPro" id="IPR050955">
    <property type="entry name" value="Plant_Biomass_Hydrol_Est"/>
</dbReference>
<feature type="signal peptide" evidence="2">
    <location>
        <begin position="1"/>
        <end position="19"/>
    </location>
</feature>
<feature type="domain" description="Phospholipase/carboxylesterase/thioesterase" evidence="3">
    <location>
        <begin position="45"/>
        <end position="240"/>
    </location>
</feature>
<sequence>MKKGVLYFIFLICSLFSFAQFKNASFMFDGHTLPYQIMYPENYDESKQYPLVVFLHGAGERGNDNQKQLTHGKQFLIDNFQSAYPAIVIAPQCPADSYWANVVRHQVDDKMTLTFGLSDGITEPMSTLIALVQNWLTSAKVDSNQVYVGGLSMGGMGTLELLWRLPDTFSAAFPICGGADLSKLPLYAHNTAVWAFHGSADSVVPVENSRNIYKRLKELGCDAEYTEYEGVNHNSWDNAFKEEGLASWLFKHKK</sequence>
<evidence type="ECO:0000259" key="3">
    <source>
        <dbReference type="Pfam" id="PF02230"/>
    </source>
</evidence>
<accession>A0A212JEE6</accession>
<reference evidence="4" key="1">
    <citation type="submission" date="2016-04" db="EMBL/GenBank/DDBJ databases">
        <authorList>
            <person name="Evans L.H."/>
            <person name="Alamgir A."/>
            <person name="Owens N."/>
            <person name="Weber N.D."/>
            <person name="Virtaneva K."/>
            <person name="Barbian K."/>
            <person name="Babar A."/>
            <person name="Rosenke K."/>
        </authorList>
    </citation>
    <scope>NUCLEOTIDE SEQUENCE</scope>
    <source>
        <strain evidence="4">86-2</strain>
    </source>
</reference>
<dbReference type="SUPFAM" id="SSF53474">
    <property type="entry name" value="alpha/beta-Hydrolases"/>
    <property type="match status" value="1"/>
</dbReference>